<dbReference type="PROSITE" id="PS51257">
    <property type="entry name" value="PROKAR_LIPOPROTEIN"/>
    <property type="match status" value="1"/>
</dbReference>
<keyword evidence="1" id="KW-0472">Membrane</keyword>
<keyword evidence="1" id="KW-0812">Transmembrane</keyword>
<gene>
    <name evidence="2" type="ORF">PHET_00596</name>
</gene>
<protein>
    <submittedName>
        <fullName evidence="2">Uncharacterized protein</fullName>
    </submittedName>
</protein>
<evidence type="ECO:0000313" key="2">
    <source>
        <dbReference type="EMBL" id="KAF5405855.1"/>
    </source>
</evidence>
<feature type="transmembrane region" description="Helical" evidence="1">
    <location>
        <begin position="113"/>
        <end position="133"/>
    </location>
</feature>
<sequence>MGFLARILLMVSSAIGVACCLAAIIQLRETIQLETKPDYMKGAIACLFIELLILSGMLILLFITLCCACNDVIMGIIIAIGGGAVAVFAVISFGLLNKPLIDTGIGIPRASEWTFAGIFMGTSVLLIALTMAVS</sequence>
<accession>A0A8J4SUX0</accession>
<keyword evidence="1" id="KW-1133">Transmembrane helix</keyword>
<dbReference type="EMBL" id="LUCH01000183">
    <property type="protein sequence ID" value="KAF5405855.1"/>
    <property type="molecule type" value="Genomic_DNA"/>
</dbReference>
<keyword evidence="3" id="KW-1185">Reference proteome</keyword>
<reference evidence="2" key="1">
    <citation type="submission" date="2019-05" db="EMBL/GenBank/DDBJ databases">
        <title>Annotation for the trematode Paragonimus heterotremus.</title>
        <authorList>
            <person name="Choi Y.-J."/>
        </authorList>
    </citation>
    <scope>NUCLEOTIDE SEQUENCE</scope>
    <source>
        <strain evidence="2">LC</strain>
    </source>
</reference>
<comment type="caution">
    <text evidence="2">The sequence shown here is derived from an EMBL/GenBank/DDBJ whole genome shotgun (WGS) entry which is preliminary data.</text>
</comment>
<evidence type="ECO:0000313" key="3">
    <source>
        <dbReference type="Proteomes" id="UP000748531"/>
    </source>
</evidence>
<evidence type="ECO:0000256" key="1">
    <source>
        <dbReference type="SAM" id="Phobius"/>
    </source>
</evidence>
<name>A0A8J4SUX0_9TREM</name>
<feature type="transmembrane region" description="Helical" evidence="1">
    <location>
        <begin position="39"/>
        <end position="65"/>
    </location>
</feature>
<organism evidence="2 3">
    <name type="scientific">Paragonimus heterotremus</name>
    <dbReference type="NCBI Taxonomy" id="100268"/>
    <lineage>
        <taxon>Eukaryota</taxon>
        <taxon>Metazoa</taxon>
        <taxon>Spiralia</taxon>
        <taxon>Lophotrochozoa</taxon>
        <taxon>Platyhelminthes</taxon>
        <taxon>Trematoda</taxon>
        <taxon>Digenea</taxon>
        <taxon>Plagiorchiida</taxon>
        <taxon>Troglotremata</taxon>
        <taxon>Troglotrematidae</taxon>
        <taxon>Paragonimus</taxon>
    </lineage>
</organism>
<feature type="transmembrane region" description="Helical" evidence="1">
    <location>
        <begin position="7"/>
        <end position="27"/>
    </location>
</feature>
<dbReference type="OrthoDB" id="6277210at2759"/>
<feature type="transmembrane region" description="Helical" evidence="1">
    <location>
        <begin position="72"/>
        <end position="93"/>
    </location>
</feature>
<dbReference type="AlphaFoldDB" id="A0A8J4SUX0"/>
<dbReference type="Proteomes" id="UP000748531">
    <property type="component" value="Unassembled WGS sequence"/>
</dbReference>
<proteinExistence type="predicted"/>